<gene>
    <name evidence="2" type="ORF">SAMN04488548_136193</name>
</gene>
<accession>A0A1H2LF34</accession>
<protein>
    <submittedName>
        <fullName evidence="2">Quinol monooxygenase YgiN</fullName>
    </submittedName>
</protein>
<keyword evidence="2" id="KW-0560">Oxidoreductase</keyword>
<dbReference type="RefSeq" id="WP_074853476.1">
    <property type="nucleotide sequence ID" value="NZ_FNLM01000036.1"/>
</dbReference>
<dbReference type="PANTHER" id="PTHR33336:SF15">
    <property type="entry name" value="ABM DOMAIN-CONTAINING PROTEIN"/>
    <property type="match status" value="1"/>
</dbReference>
<dbReference type="SUPFAM" id="SSF54909">
    <property type="entry name" value="Dimeric alpha+beta barrel"/>
    <property type="match status" value="1"/>
</dbReference>
<dbReference type="InterPro" id="IPR011008">
    <property type="entry name" value="Dimeric_a/b-barrel"/>
</dbReference>
<dbReference type="EMBL" id="FNLM01000036">
    <property type="protein sequence ID" value="SDU79335.1"/>
    <property type="molecule type" value="Genomic_DNA"/>
</dbReference>
<evidence type="ECO:0000313" key="2">
    <source>
        <dbReference type="EMBL" id="SDU79335.1"/>
    </source>
</evidence>
<dbReference type="Proteomes" id="UP000183180">
    <property type="component" value="Unassembled WGS sequence"/>
</dbReference>
<dbReference type="Pfam" id="PF03992">
    <property type="entry name" value="ABM"/>
    <property type="match status" value="1"/>
</dbReference>
<reference evidence="2 3" key="1">
    <citation type="submission" date="2016-10" db="EMBL/GenBank/DDBJ databases">
        <authorList>
            <person name="de Groot N.N."/>
        </authorList>
    </citation>
    <scope>NUCLEOTIDE SEQUENCE [LARGE SCALE GENOMIC DNA]</scope>
    <source>
        <strain evidence="2 3">DSM 44215</strain>
    </source>
</reference>
<feature type="domain" description="ABM" evidence="1">
    <location>
        <begin position="7"/>
        <end position="97"/>
    </location>
</feature>
<dbReference type="PROSITE" id="PS51725">
    <property type="entry name" value="ABM"/>
    <property type="match status" value="1"/>
</dbReference>
<name>A0A1H2LF34_9ACTN</name>
<dbReference type="InterPro" id="IPR007138">
    <property type="entry name" value="ABM_dom"/>
</dbReference>
<dbReference type="STRING" id="158898.SAMN04488548_136193"/>
<dbReference type="InterPro" id="IPR050744">
    <property type="entry name" value="AI-2_Isomerase_LsrG"/>
</dbReference>
<keyword evidence="2" id="KW-0503">Monooxygenase</keyword>
<evidence type="ECO:0000259" key="1">
    <source>
        <dbReference type="PROSITE" id="PS51725"/>
    </source>
</evidence>
<evidence type="ECO:0000313" key="3">
    <source>
        <dbReference type="Proteomes" id="UP000183180"/>
    </source>
</evidence>
<proteinExistence type="predicted"/>
<sequence length="110" mass="11549">MSDSQPVVVVAVFVPKPDKNDEVEAAIREAVSATHANDRGCELYAAHRSVRGREGFVIIEKWASADNLQTHGGGEAFAALSAAVGDILAEPLDVTILQPLPAGDSKLGEL</sequence>
<organism evidence="2 3">
    <name type="scientific">Gordonia westfalica</name>
    <dbReference type="NCBI Taxonomy" id="158898"/>
    <lineage>
        <taxon>Bacteria</taxon>
        <taxon>Bacillati</taxon>
        <taxon>Actinomycetota</taxon>
        <taxon>Actinomycetes</taxon>
        <taxon>Mycobacteriales</taxon>
        <taxon>Gordoniaceae</taxon>
        <taxon>Gordonia</taxon>
    </lineage>
</organism>
<dbReference type="PANTHER" id="PTHR33336">
    <property type="entry name" value="QUINOL MONOOXYGENASE YGIN-RELATED"/>
    <property type="match status" value="1"/>
</dbReference>
<dbReference type="AlphaFoldDB" id="A0A1H2LF34"/>
<dbReference type="Gene3D" id="3.30.70.100">
    <property type="match status" value="1"/>
</dbReference>
<dbReference type="GO" id="GO:0004497">
    <property type="term" value="F:monooxygenase activity"/>
    <property type="evidence" value="ECO:0007669"/>
    <property type="project" value="UniProtKB-KW"/>
</dbReference>